<feature type="region of interest" description="Disordered" evidence="1">
    <location>
        <begin position="1"/>
        <end position="20"/>
    </location>
</feature>
<keyword evidence="2" id="KW-0472">Membrane</keyword>
<dbReference type="RefSeq" id="WP_015935269.1">
    <property type="nucleotide sequence ID" value="NC_011891.1"/>
</dbReference>
<feature type="transmembrane region" description="Helical" evidence="2">
    <location>
        <begin position="26"/>
        <end position="46"/>
    </location>
</feature>
<dbReference type="HOGENOM" id="CLU_2165684_0_0_7"/>
<dbReference type="AlphaFoldDB" id="B8JAR0"/>
<keyword evidence="2" id="KW-1133">Transmembrane helix</keyword>
<feature type="region of interest" description="Disordered" evidence="1">
    <location>
        <begin position="82"/>
        <end position="104"/>
    </location>
</feature>
<evidence type="ECO:0000256" key="2">
    <source>
        <dbReference type="SAM" id="Phobius"/>
    </source>
</evidence>
<feature type="compositionally biased region" description="Basic and acidic residues" evidence="1">
    <location>
        <begin position="10"/>
        <end position="19"/>
    </location>
</feature>
<keyword evidence="2" id="KW-0812">Transmembrane</keyword>
<accession>B8JAR0</accession>
<organism evidence="3 4">
    <name type="scientific">Anaeromyxobacter dehalogenans (strain ATCC BAA-258 / DSM 21875 / 2CP-1)</name>
    <dbReference type="NCBI Taxonomy" id="455488"/>
    <lineage>
        <taxon>Bacteria</taxon>
        <taxon>Pseudomonadati</taxon>
        <taxon>Myxococcota</taxon>
        <taxon>Myxococcia</taxon>
        <taxon>Myxococcales</taxon>
        <taxon>Cystobacterineae</taxon>
        <taxon>Anaeromyxobacteraceae</taxon>
        <taxon>Anaeromyxobacter</taxon>
    </lineage>
</organism>
<dbReference type="EMBL" id="CP001359">
    <property type="protein sequence ID" value="ACL67559.1"/>
    <property type="molecule type" value="Genomic_DNA"/>
</dbReference>
<dbReference type="Proteomes" id="UP000007089">
    <property type="component" value="Chromosome"/>
</dbReference>
<reference evidence="3" key="1">
    <citation type="submission" date="2009-01" db="EMBL/GenBank/DDBJ databases">
        <title>Complete sequence of Anaeromyxobacter dehalogenans 2CP-1.</title>
        <authorList>
            <consortium name="US DOE Joint Genome Institute"/>
            <person name="Lucas S."/>
            <person name="Copeland A."/>
            <person name="Lapidus A."/>
            <person name="Glavina del Rio T."/>
            <person name="Dalin E."/>
            <person name="Tice H."/>
            <person name="Bruce D."/>
            <person name="Goodwin L."/>
            <person name="Pitluck S."/>
            <person name="Saunders E."/>
            <person name="Brettin T."/>
            <person name="Detter J.C."/>
            <person name="Han C."/>
            <person name="Larimer F."/>
            <person name="Land M."/>
            <person name="Hauser L."/>
            <person name="Kyrpides N."/>
            <person name="Ovchinnikova G."/>
            <person name="Beliaev A.S."/>
            <person name="Richardson P."/>
        </authorList>
    </citation>
    <scope>NUCLEOTIDE SEQUENCE</scope>
    <source>
        <strain evidence="3">2CP-1</strain>
    </source>
</reference>
<gene>
    <name evidence="3" type="ordered locus">A2cp1_4242</name>
</gene>
<protein>
    <submittedName>
        <fullName evidence="3">Uncharacterized protein</fullName>
    </submittedName>
</protein>
<evidence type="ECO:0000256" key="1">
    <source>
        <dbReference type="SAM" id="MobiDB-lite"/>
    </source>
</evidence>
<evidence type="ECO:0000313" key="4">
    <source>
        <dbReference type="Proteomes" id="UP000007089"/>
    </source>
</evidence>
<dbReference type="KEGG" id="acp:A2cp1_4242"/>
<sequence>MAGPAKRMRRADLERERSRARGARRLLPWAVASAIAAGLLVGTAGAGWRGGLAIAAVGLLFAAFAAAASVARCPSCGAPLGKALGKEDDRPAPGGRPGPADPLREQHCARCGARFD</sequence>
<proteinExistence type="predicted"/>
<feature type="transmembrane region" description="Helical" evidence="2">
    <location>
        <begin position="52"/>
        <end position="71"/>
    </location>
</feature>
<name>B8JAR0_ANAD2</name>
<evidence type="ECO:0000313" key="3">
    <source>
        <dbReference type="EMBL" id="ACL67559.1"/>
    </source>
</evidence>
<keyword evidence="4" id="KW-1185">Reference proteome</keyword>